<comment type="caution">
    <text evidence="1">The sequence shown here is derived from an EMBL/GenBank/DDBJ whole genome shotgun (WGS) entry which is preliminary data.</text>
</comment>
<proteinExistence type="predicted"/>
<dbReference type="AlphaFoldDB" id="A0A2M8GLJ4"/>
<reference evidence="2" key="1">
    <citation type="submission" date="2017-09" db="EMBL/GenBank/DDBJ databases">
        <title>Depth-based differentiation of microbial function through sediment-hosted aquifers and enrichment of novel symbionts in the deep terrestrial subsurface.</title>
        <authorList>
            <person name="Probst A.J."/>
            <person name="Ladd B."/>
            <person name="Jarett J.K."/>
            <person name="Geller-Mcgrath D.E."/>
            <person name="Sieber C.M.K."/>
            <person name="Emerson J.B."/>
            <person name="Anantharaman K."/>
            <person name="Thomas B.C."/>
            <person name="Malmstrom R."/>
            <person name="Stieglmeier M."/>
            <person name="Klingl A."/>
            <person name="Woyke T."/>
            <person name="Ryan C.M."/>
            <person name="Banfield J.F."/>
        </authorList>
    </citation>
    <scope>NUCLEOTIDE SEQUENCE [LARGE SCALE GENOMIC DNA]</scope>
</reference>
<dbReference type="Proteomes" id="UP000229370">
    <property type="component" value="Unassembled WGS sequence"/>
</dbReference>
<evidence type="ECO:0000313" key="1">
    <source>
        <dbReference type="EMBL" id="PJC81421.1"/>
    </source>
</evidence>
<organism evidence="1 2">
    <name type="scientific">Candidatus Roizmanbacteria bacterium CG_4_8_14_3_um_filter_36_10</name>
    <dbReference type="NCBI Taxonomy" id="1974834"/>
    <lineage>
        <taxon>Bacteria</taxon>
        <taxon>Candidatus Roizmaniibacteriota</taxon>
    </lineage>
</organism>
<evidence type="ECO:0000313" key="2">
    <source>
        <dbReference type="Proteomes" id="UP000229370"/>
    </source>
</evidence>
<dbReference type="EMBL" id="PFQK01000084">
    <property type="protein sequence ID" value="PJC81421.1"/>
    <property type="molecule type" value="Genomic_DNA"/>
</dbReference>
<gene>
    <name evidence="1" type="ORF">CO007_04820</name>
</gene>
<accession>A0A2M8GLJ4</accession>
<name>A0A2M8GLJ4_9BACT</name>
<sequence length="235" mass="26859">MDLTLVRRDKNFEEKNGSIYTEGSLTHELAHASSMYQGYVTPDKQSSYTPRVGFCLPQNNTPWGWLLEEGWADLHRGEYFAKYATEEQKKRIEAVMKFGSLNLDDTVPITTPNGDILPLPIKYLYLTENGDLTTKSSAYAGYILELLCRKDPTLYPTLRQARGSVEGLRKLSTQIDRISPSLYSFLQSSDYTEKDFSGRLQKVISRLFLDVRTLIKGPKGLQETWDRLLRTKEGN</sequence>
<protein>
    <submittedName>
        <fullName evidence="1">Uncharacterized protein</fullName>
    </submittedName>
</protein>